<dbReference type="Pfam" id="PF13692">
    <property type="entry name" value="Glyco_trans_1_4"/>
    <property type="match status" value="1"/>
</dbReference>
<protein>
    <submittedName>
        <fullName evidence="1">Glycosyltransferase family 4 protein</fullName>
    </submittedName>
</protein>
<gene>
    <name evidence="1" type="ORF">OM076_30990</name>
</gene>
<dbReference type="Gene3D" id="3.40.50.11090">
    <property type="match status" value="1"/>
</dbReference>
<accession>A0A9X3N0G7</accession>
<dbReference type="AlphaFoldDB" id="A0A9X3N0G7"/>
<keyword evidence="2" id="KW-1185">Reference proteome</keyword>
<name>A0A9X3N0G7_9ACTN</name>
<reference evidence="1" key="1">
    <citation type="submission" date="2022-10" db="EMBL/GenBank/DDBJ databases">
        <title>The WGS of Solirubrobacter ginsenosidimutans DSM 21036.</title>
        <authorList>
            <person name="Jiang Z."/>
        </authorList>
    </citation>
    <scope>NUCLEOTIDE SEQUENCE</scope>
    <source>
        <strain evidence="1">DSM 21036</strain>
    </source>
</reference>
<dbReference type="PANTHER" id="PTHR12526">
    <property type="entry name" value="GLYCOSYLTRANSFERASE"/>
    <property type="match status" value="1"/>
</dbReference>
<dbReference type="Proteomes" id="UP001149140">
    <property type="component" value="Unassembled WGS sequence"/>
</dbReference>
<dbReference type="RefSeq" id="WP_270043985.1">
    <property type="nucleotide sequence ID" value="NZ_JAPDOD010000037.1"/>
</dbReference>
<dbReference type="SUPFAM" id="SSF53756">
    <property type="entry name" value="UDP-Glycosyltransferase/glycogen phosphorylase"/>
    <property type="match status" value="1"/>
</dbReference>
<dbReference type="Gene3D" id="3.40.50.2000">
    <property type="entry name" value="Glycogen Phosphorylase B"/>
    <property type="match status" value="1"/>
</dbReference>
<evidence type="ECO:0000313" key="1">
    <source>
        <dbReference type="EMBL" id="MDA0164735.1"/>
    </source>
</evidence>
<organism evidence="1 2">
    <name type="scientific">Solirubrobacter ginsenosidimutans</name>
    <dbReference type="NCBI Taxonomy" id="490573"/>
    <lineage>
        <taxon>Bacteria</taxon>
        <taxon>Bacillati</taxon>
        <taxon>Actinomycetota</taxon>
        <taxon>Thermoleophilia</taxon>
        <taxon>Solirubrobacterales</taxon>
        <taxon>Solirubrobacteraceae</taxon>
        <taxon>Solirubrobacter</taxon>
    </lineage>
</organism>
<proteinExistence type="predicted"/>
<dbReference type="EMBL" id="JAPDOD010000037">
    <property type="protein sequence ID" value="MDA0164735.1"/>
    <property type="molecule type" value="Genomic_DNA"/>
</dbReference>
<dbReference type="CDD" id="cd03801">
    <property type="entry name" value="GT4_PimA-like"/>
    <property type="match status" value="1"/>
</dbReference>
<sequence>MRVAFLTQDLQLSGGVGVIVAHAVQLARHGFEVDLVLTRSSQRPDWSHHGLADVNVLSVDEARKRRYDVALATWWETTEQLLELDAARHACFVQSLEDRFYDRESPWRVAAGLALDLPVRFVTEARWIADTLEALNPGEKVFYVRNGIAKDLFPPLDAVPIVRGPLRILIEGSARVSYKGVGEALAATAAMTGPRQVTVVAGDGSGGDIAGADRVAGPLTQRELASLYAETDVLLKLSRVEGMFGPPLEGFHQGATCVVTPVTGYDEYVVHGENGLVVDWDDPAGTARALDLLAADPVLLHRLRCGALATARSWPSWEQQGQVMAAALLALRREPPPSAAVVARRLSRDLAGARCDGERLASELAAVRGRAASAQASRAYRLAVRGRTTVENVLRYRERRRKRLRGEI</sequence>
<evidence type="ECO:0000313" key="2">
    <source>
        <dbReference type="Proteomes" id="UP001149140"/>
    </source>
</evidence>
<dbReference type="GO" id="GO:0016757">
    <property type="term" value="F:glycosyltransferase activity"/>
    <property type="evidence" value="ECO:0007669"/>
    <property type="project" value="TreeGrafter"/>
</dbReference>
<comment type="caution">
    <text evidence="1">The sequence shown here is derived from an EMBL/GenBank/DDBJ whole genome shotgun (WGS) entry which is preliminary data.</text>
</comment>
<dbReference type="PANTHER" id="PTHR12526:SF635">
    <property type="entry name" value="GLYCOSYL TRANSFERASE GROUP 1"/>
    <property type="match status" value="1"/>
</dbReference>